<dbReference type="GO" id="GO:0046872">
    <property type="term" value="F:metal ion binding"/>
    <property type="evidence" value="ECO:0007669"/>
    <property type="project" value="UniProtKB-KW"/>
</dbReference>
<proteinExistence type="inferred from homology"/>
<dbReference type="Pfam" id="PF04828">
    <property type="entry name" value="GFA"/>
    <property type="match status" value="1"/>
</dbReference>
<sequence>MIKRAGVGADKINVAPYCRGMTQKTFSERITGQCKCGGVRYEGTRADAPAFRCYCRDCQQLTGTGHSEMVPLVRDTFSVTGDMREFEMQGGSGGATWSGFCPDCGSPILRRSARMSDRLYVHAGSLDRPEEYRPEKVIYPDAAQPWDQPD</sequence>
<dbReference type="InterPro" id="IPR006913">
    <property type="entry name" value="CENP-V/GFA"/>
</dbReference>
<dbReference type="PANTHER" id="PTHR33337:SF40">
    <property type="entry name" value="CENP-V_GFA DOMAIN-CONTAINING PROTEIN-RELATED"/>
    <property type="match status" value="1"/>
</dbReference>
<evidence type="ECO:0000256" key="3">
    <source>
        <dbReference type="ARBA" id="ARBA00022833"/>
    </source>
</evidence>
<dbReference type="EMBL" id="FOTQ01000001">
    <property type="protein sequence ID" value="SFL40858.1"/>
    <property type="molecule type" value="Genomic_DNA"/>
</dbReference>
<dbReference type="PANTHER" id="PTHR33337">
    <property type="entry name" value="GFA DOMAIN-CONTAINING PROTEIN"/>
    <property type="match status" value="1"/>
</dbReference>
<comment type="similarity">
    <text evidence="1">Belongs to the Gfa family.</text>
</comment>
<evidence type="ECO:0000313" key="7">
    <source>
        <dbReference type="Proteomes" id="UP000199144"/>
    </source>
</evidence>
<name>A0A1I4HEY1_9RHOB</name>
<dbReference type="SUPFAM" id="SSF51316">
    <property type="entry name" value="Mss4-like"/>
    <property type="match status" value="1"/>
</dbReference>
<evidence type="ECO:0000256" key="2">
    <source>
        <dbReference type="ARBA" id="ARBA00022723"/>
    </source>
</evidence>
<keyword evidence="2" id="KW-0479">Metal-binding</keyword>
<evidence type="ECO:0000256" key="1">
    <source>
        <dbReference type="ARBA" id="ARBA00005495"/>
    </source>
</evidence>
<dbReference type="Proteomes" id="UP000199144">
    <property type="component" value="Unassembled WGS sequence"/>
</dbReference>
<evidence type="ECO:0000313" key="6">
    <source>
        <dbReference type="EMBL" id="SFL40858.1"/>
    </source>
</evidence>
<feature type="domain" description="CENP-V/GFA" evidence="5">
    <location>
        <begin position="30"/>
        <end position="147"/>
    </location>
</feature>
<dbReference type="InterPro" id="IPR011057">
    <property type="entry name" value="Mss4-like_sf"/>
</dbReference>
<dbReference type="PROSITE" id="PS51891">
    <property type="entry name" value="CENP_V_GFA"/>
    <property type="match status" value="1"/>
</dbReference>
<dbReference type="GO" id="GO:0016846">
    <property type="term" value="F:carbon-sulfur lyase activity"/>
    <property type="evidence" value="ECO:0007669"/>
    <property type="project" value="InterPro"/>
</dbReference>
<reference evidence="6 7" key="1">
    <citation type="submission" date="2016-10" db="EMBL/GenBank/DDBJ databases">
        <authorList>
            <person name="de Groot N.N."/>
        </authorList>
    </citation>
    <scope>NUCLEOTIDE SEQUENCE [LARGE SCALE GENOMIC DNA]</scope>
    <source>
        <strain evidence="6 7">DSM 15283</strain>
    </source>
</reference>
<dbReference type="AlphaFoldDB" id="A0A1I4HEY1"/>
<protein>
    <submittedName>
        <fullName evidence="6">Uncharacterized conserved protein</fullName>
    </submittedName>
</protein>
<keyword evidence="7" id="KW-1185">Reference proteome</keyword>
<evidence type="ECO:0000259" key="5">
    <source>
        <dbReference type="PROSITE" id="PS51891"/>
    </source>
</evidence>
<organism evidence="6 7">
    <name type="scientific">Shimia aestuarii</name>
    <dbReference type="NCBI Taxonomy" id="254406"/>
    <lineage>
        <taxon>Bacteria</taxon>
        <taxon>Pseudomonadati</taxon>
        <taxon>Pseudomonadota</taxon>
        <taxon>Alphaproteobacteria</taxon>
        <taxon>Rhodobacterales</taxon>
        <taxon>Roseobacteraceae</taxon>
    </lineage>
</organism>
<keyword evidence="4" id="KW-0456">Lyase</keyword>
<keyword evidence="3" id="KW-0862">Zinc</keyword>
<dbReference type="Gene3D" id="3.90.1590.10">
    <property type="entry name" value="glutathione-dependent formaldehyde- activating enzyme (gfa)"/>
    <property type="match status" value="1"/>
</dbReference>
<accession>A0A1I4HEY1</accession>
<dbReference type="STRING" id="254406.SAMN04488042_10182"/>
<evidence type="ECO:0000256" key="4">
    <source>
        <dbReference type="ARBA" id="ARBA00023239"/>
    </source>
</evidence>
<gene>
    <name evidence="6" type="ORF">SAMN04488042_10182</name>
</gene>